<feature type="region of interest" description="Disordered" evidence="3">
    <location>
        <begin position="277"/>
        <end position="349"/>
    </location>
</feature>
<evidence type="ECO:0000259" key="4">
    <source>
        <dbReference type="Pfam" id="PF01551"/>
    </source>
</evidence>
<dbReference type="Gene3D" id="2.70.70.10">
    <property type="entry name" value="Glucose Permease (Domain IIA)"/>
    <property type="match status" value="1"/>
</dbReference>
<feature type="domain" description="M23ase beta-sheet core" evidence="4">
    <location>
        <begin position="404"/>
        <end position="497"/>
    </location>
</feature>
<evidence type="ECO:0000313" key="5">
    <source>
        <dbReference type="EMBL" id="KAA5532439.1"/>
    </source>
</evidence>
<accession>A0A5M6CH38</accession>
<dbReference type="PANTHER" id="PTHR21666">
    <property type="entry name" value="PEPTIDASE-RELATED"/>
    <property type="match status" value="1"/>
</dbReference>
<evidence type="ECO:0000313" key="6">
    <source>
        <dbReference type="Proteomes" id="UP000323632"/>
    </source>
</evidence>
<reference evidence="5 6" key="1">
    <citation type="submission" date="2019-09" db="EMBL/GenBank/DDBJ databases">
        <title>Genome sequence and assembly of Taibaiella sp.</title>
        <authorList>
            <person name="Chhetri G."/>
        </authorList>
    </citation>
    <scope>NUCLEOTIDE SEQUENCE [LARGE SCALE GENOMIC DNA]</scope>
    <source>
        <strain evidence="5 6">KVB11</strain>
    </source>
</reference>
<dbReference type="SUPFAM" id="SSF51261">
    <property type="entry name" value="Duplicated hybrid motif"/>
    <property type="match status" value="1"/>
</dbReference>
<comment type="caution">
    <text evidence="5">The sequence shown here is derived from an EMBL/GenBank/DDBJ whole genome shotgun (WGS) entry which is preliminary data.</text>
</comment>
<keyword evidence="6" id="KW-1185">Reference proteome</keyword>
<dbReference type="RefSeq" id="WP_150033942.1">
    <property type="nucleotide sequence ID" value="NZ_VWSH01000004.1"/>
</dbReference>
<dbReference type="CDD" id="cd12797">
    <property type="entry name" value="M23_peptidase"/>
    <property type="match status" value="1"/>
</dbReference>
<organism evidence="5 6">
    <name type="scientific">Taibaiella lutea</name>
    <dbReference type="NCBI Taxonomy" id="2608001"/>
    <lineage>
        <taxon>Bacteria</taxon>
        <taxon>Pseudomonadati</taxon>
        <taxon>Bacteroidota</taxon>
        <taxon>Chitinophagia</taxon>
        <taxon>Chitinophagales</taxon>
        <taxon>Chitinophagaceae</taxon>
        <taxon>Taibaiella</taxon>
    </lineage>
</organism>
<evidence type="ECO:0000256" key="2">
    <source>
        <dbReference type="SAM" id="Coils"/>
    </source>
</evidence>
<dbReference type="InterPro" id="IPR050570">
    <property type="entry name" value="Cell_wall_metabolism_enzyme"/>
</dbReference>
<dbReference type="InterPro" id="IPR016047">
    <property type="entry name" value="M23ase_b-sheet_dom"/>
</dbReference>
<feature type="compositionally biased region" description="Basic and acidic residues" evidence="3">
    <location>
        <begin position="277"/>
        <end position="289"/>
    </location>
</feature>
<dbReference type="GO" id="GO:0004222">
    <property type="term" value="F:metalloendopeptidase activity"/>
    <property type="evidence" value="ECO:0007669"/>
    <property type="project" value="TreeGrafter"/>
</dbReference>
<keyword evidence="2" id="KW-0175">Coiled coil</keyword>
<dbReference type="Proteomes" id="UP000323632">
    <property type="component" value="Unassembled WGS sequence"/>
</dbReference>
<evidence type="ECO:0000256" key="3">
    <source>
        <dbReference type="SAM" id="MobiDB-lite"/>
    </source>
</evidence>
<dbReference type="AlphaFoldDB" id="A0A5M6CH38"/>
<dbReference type="PANTHER" id="PTHR21666:SF289">
    <property type="entry name" value="L-ALA--D-GLU ENDOPEPTIDASE"/>
    <property type="match status" value="1"/>
</dbReference>
<gene>
    <name evidence="5" type="ORF">F0919_16755</name>
</gene>
<dbReference type="EMBL" id="VWSH01000004">
    <property type="protein sequence ID" value="KAA5532439.1"/>
    <property type="molecule type" value="Genomic_DNA"/>
</dbReference>
<dbReference type="Gene3D" id="6.10.250.3150">
    <property type="match status" value="1"/>
</dbReference>
<keyword evidence="1" id="KW-0732">Signal</keyword>
<protein>
    <submittedName>
        <fullName evidence="5">Peptidoglycan DD-metalloendopeptidase family protein</fullName>
    </submittedName>
</protein>
<feature type="coiled-coil region" evidence="2">
    <location>
        <begin position="42"/>
        <end position="87"/>
    </location>
</feature>
<name>A0A5M6CH38_9BACT</name>
<feature type="compositionally biased region" description="Low complexity" evidence="3">
    <location>
        <begin position="317"/>
        <end position="343"/>
    </location>
</feature>
<evidence type="ECO:0000256" key="1">
    <source>
        <dbReference type="ARBA" id="ARBA00022729"/>
    </source>
</evidence>
<dbReference type="InterPro" id="IPR011055">
    <property type="entry name" value="Dup_hybrid_motif"/>
</dbReference>
<proteinExistence type="predicted"/>
<sequence>MWTHFISFANPEFRISPMRLYSILIIFFLSLSIVTNAQQPNRSDLEKRRTNLLDEIANTQSQLEATKKDKKATMGQLNALMAKLKARQKLIGNINSELDKINGNITMSATEIQTLNNNLATLKMAYAQSIRYAYKHRVNQNMIAFLFSAKDFNDAIRRMQYLRKYRDYRKEQAEKIRVTQGKLTNQISVLNAQKNEKGKLLQVEEVQKNQIQSETQQTNQVVTELRGREKELMTQIQSNQRTARKLEASIKDLIRKEIEAARKKALEEARKKAADEALAKKRADEEARRRTATSNNSSNSGGYQSGGVTLNTGSGATATNNPPSSKPNSNNNNPAPAAKPPATVNVQEPERPSYKLSLTPEVQNLSNSFAASKGRLPWPVEKGFISSYFGKHPHPLFPNVTIDNNGIDITTDPGASVRAVFSGTVQAVTTISGTVIMINHGEYFTIYNNLSGANVRAGDKVSAKQVIGRAGRNDEGDNMVNFQIWKIVGNSSVPVDPSGWIAR</sequence>
<dbReference type="Pfam" id="PF01551">
    <property type="entry name" value="Peptidase_M23"/>
    <property type="match status" value="1"/>
</dbReference>